<dbReference type="EMBL" id="MLIQ01000032">
    <property type="protein sequence ID" value="OHU47689.1"/>
    <property type="molecule type" value="Genomic_DNA"/>
</dbReference>
<dbReference type="AlphaFoldDB" id="A0A1S1LIX2"/>
<dbReference type="EMBL" id="CP041150">
    <property type="protein sequence ID" value="QDF71705.1"/>
    <property type="molecule type" value="Genomic_DNA"/>
</dbReference>
<dbReference type="RefSeq" id="WP_057964220.1">
    <property type="nucleotide sequence ID" value="NZ_CP041150.1"/>
</dbReference>
<evidence type="ECO:0000313" key="4">
    <source>
        <dbReference type="Proteomes" id="UP000317728"/>
    </source>
</evidence>
<reference evidence="1 3" key="1">
    <citation type="submission" date="2016-10" db="EMBL/GenBank/DDBJ databases">
        <title>Evaluation of Human, Veterinary and Environmental Mycobacterium chelonae Isolates by Core Genome Phylogenomic Analysis, Targeted Gene Comparison, and Anti-microbial Susceptibility Patterns: A Tale of Mistaken Identities.</title>
        <authorList>
            <person name="Fogelson S.B."/>
            <person name="Camus A.C."/>
            <person name="Lorenz W."/>
            <person name="Vasireddy R."/>
            <person name="Vasireddy S."/>
            <person name="Smith T."/>
            <person name="Brown-Elliott B.A."/>
            <person name="Wallace R.J.Jr."/>
            <person name="Hasan N.A."/>
            <person name="Reischl U."/>
            <person name="Sanchez S."/>
        </authorList>
    </citation>
    <scope>NUCLEOTIDE SEQUENCE [LARGE SCALE GENOMIC DNA]</scope>
    <source>
        <strain evidence="1 3">15515</strain>
    </source>
</reference>
<gene>
    <name evidence="1" type="ORF">BKG82_25420</name>
    <name evidence="2" type="ORF">FJK96_17140</name>
</gene>
<dbReference type="Proteomes" id="UP000317728">
    <property type="component" value="Chromosome"/>
</dbReference>
<dbReference type="Proteomes" id="UP000180043">
    <property type="component" value="Unassembled WGS sequence"/>
</dbReference>
<evidence type="ECO:0008006" key="5">
    <source>
        <dbReference type="Google" id="ProtNLM"/>
    </source>
</evidence>
<reference evidence="2 4" key="2">
    <citation type="submission" date="2019-06" db="EMBL/GenBank/DDBJ databases">
        <title>Whole geneome sequnce of Mycobacteroides chelonae M77 isolated from bovine milk from Meghalaya, India.</title>
        <authorList>
            <person name="Vise E."/>
            <person name="Das S."/>
            <person name="Garg A."/>
            <person name="Ghatak S."/>
            <person name="Shakuntala I."/>
            <person name="Milton A.A.P."/>
            <person name="Karam A."/>
            <person name="Sanjukta R."/>
            <person name="Puro K."/>
            <person name="Sen A."/>
        </authorList>
    </citation>
    <scope>NUCLEOTIDE SEQUENCE [LARGE SCALE GENOMIC DNA]</scope>
    <source>
        <strain evidence="2 4">M77</strain>
    </source>
</reference>
<name>A0A1S1LIX2_MYCCH</name>
<protein>
    <recommendedName>
        <fullName evidence="5">Polyketide cyclase / dehydrase and lipid transport</fullName>
    </recommendedName>
</protein>
<sequence length="138" mass="15695">MEHLSYIDEHAIRIDAPRGQVWESLRRYVDAVLRSAERNPLGAVLGTRPRAGFAVDRIDPEQRLSLTGRHRFSRYKLVFELDDDCGGTTRLRAQTYADFPGVRGRIYRALVIGTRGHVLATNHVLRSVKRRAVDVGSR</sequence>
<evidence type="ECO:0000313" key="2">
    <source>
        <dbReference type="EMBL" id="QDF71705.1"/>
    </source>
</evidence>
<evidence type="ECO:0000313" key="3">
    <source>
        <dbReference type="Proteomes" id="UP000180043"/>
    </source>
</evidence>
<evidence type="ECO:0000313" key="1">
    <source>
        <dbReference type="EMBL" id="OHU47689.1"/>
    </source>
</evidence>
<dbReference type="SUPFAM" id="SSF55961">
    <property type="entry name" value="Bet v1-like"/>
    <property type="match status" value="1"/>
</dbReference>
<proteinExistence type="predicted"/>
<organism evidence="1 3">
    <name type="scientific">Mycobacteroides chelonae</name>
    <name type="common">Mycobacterium chelonae</name>
    <dbReference type="NCBI Taxonomy" id="1774"/>
    <lineage>
        <taxon>Bacteria</taxon>
        <taxon>Bacillati</taxon>
        <taxon>Actinomycetota</taxon>
        <taxon>Actinomycetes</taxon>
        <taxon>Mycobacteriales</taxon>
        <taxon>Mycobacteriaceae</taxon>
        <taxon>Mycobacteroides</taxon>
    </lineage>
</organism>
<accession>A0A1S1LIX2</accession>